<gene>
    <name evidence="5" type="ORF">D9758_013377</name>
</gene>
<comment type="similarity">
    <text evidence="4">Belongs to the class I-like SAM-binding methyltransferase superfamily.</text>
</comment>
<dbReference type="AlphaFoldDB" id="A0A8H5FNB5"/>
<organism evidence="5 6">
    <name type="scientific">Tetrapyrgos nigripes</name>
    <dbReference type="NCBI Taxonomy" id="182062"/>
    <lineage>
        <taxon>Eukaryota</taxon>
        <taxon>Fungi</taxon>
        <taxon>Dikarya</taxon>
        <taxon>Basidiomycota</taxon>
        <taxon>Agaricomycotina</taxon>
        <taxon>Agaricomycetes</taxon>
        <taxon>Agaricomycetidae</taxon>
        <taxon>Agaricales</taxon>
        <taxon>Marasmiineae</taxon>
        <taxon>Marasmiaceae</taxon>
        <taxon>Tetrapyrgos</taxon>
    </lineage>
</organism>
<accession>A0A8H5FNB5</accession>
<evidence type="ECO:0000256" key="2">
    <source>
        <dbReference type="ARBA" id="ARBA00022679"/>
    </source>
</evidence>
<dbReference type="SUPFAM" id="SSF53335">
    <property type="entry name" value="S-adenosyl-L-methionine-dependent methyltransferases"/>
    <property type="match status" value="1"/>
</dbReference>
<dbReference type="Gene3D" id="3.40.50.150">
    <property type="entry name" value="Vaccinia Virus protein VP39"/>
    <property type="match status" value="1"/>
</dbReference>
<evidence type="ECO:0000256" key="3">
    <source>
        <dbReference type="ARBA" id="ARBA00022691"/>
    </source>
</evidence>
<sequence length="351" mass="39487">MTSDGKPYRKEGYIRPQELLPTGYQSHQPFQQVQVEPTHNMASQEAWDQPVNDHKITLNLQELREDELALIKSQTGIQDMDELQRHVESIAEKAFKIYPYGYLTQPAFLKFKSSYIPIFKHVLELGKTRQNAIFLDIGCGFGHDTRKTIADGYPIENVIASDIHPEFWTLGHELFKSTPESFPVPFILGDALDDAFIPDCLPFDTETHKPLTEKPSQTTLASAKSLAPLQGHVSAVHASALFHLFVEEQQRVLAKKLASLLSPEPGSVIFGFQLGASEAKEITNIREEKIFLHSEDSWTRLWVGKEGEGELEGVFPKGMVQVDVRLYNLKPTTGGTTSSDLDLLVWSVERI</sequence>
<reference evidence="5 6" key="1">
    <citation type="journal article" date="2020" name="ISME J.">
        <title>Uncovering the hidden diversity of litter-decomposition mechanisms in mushroom-forming fungi.</title>
        <authorList>
            <person name="Floudas D."/>
            <person name="Bentzer J."/>
            <person name="Ahren D."/>
            <person name="Johansson T."/>
            <person name="Persson P."/>
            <person name="Tunlid A."/>
        </authorList>
    </citation>
    <scope>NUCLEOTIDE SEQUENCE [LARGE SCALE GENOMIC DNA]</scope>
    <source>
        <strain evidence="5 6">CBS 291.85</strain>
    </source>
</reference>
<dbReference type="PANTHER" id="PTHR35897">
    <property type="entry name" value="METHYLTRANSFERASE AUSD"/>
    <property type="match status" value="1"/>
</dbReference>
<dbReference type="PANTHER" id="PTHR35897:SF1">
    <property type="entry name" value="METHYLTRANSFERASE AUSD"/>
    <property type="match status" value="1"/>
</dbReference>
<proteinExistence type="inferred from homology"/>
<keyword evidence="6" id="KW-1185">Reference proteome</keyword>
<name>A0A8H5FNB5_9AGAR</name>
<keyword evidence="2" id="KW-0808">Transferase</keyword>
<dbReference type="EMBL" id="JAACJM010000155">
    <property type="protein sequence ID" value="KAF5342837.1"/>
    <property type="molecule type" value="Genomic_DNA"/>
</dbReference>
<evidence type="ECO:0008006" key="7">
    <source>
        <dbReference type="Google" id="ProtNLM"/>
    </source>
</evidence>
<dbReference type="CDD" id="cd02440">
    <property type="entry name" value="AdoMet_MTases"/>
    <property type="match status" value="1"/>
</dbReference>
<dbReference type="InterPro" id="IPR029063">
    <property type="entry name" value="SAM-dependent_MTases_sf"/>
</dbReference>
<comment type="pathway">
    <text evidence="1">Secondary metabolite biosynthesis.</text>
</comment>
<evidence type="ECO:0000313" key="5">
    <source>
        <dbReference type="EMBL" id="KAF5342837.1"/>
    </source>
</evidence>
<dbReference type="Proteomes" id="UP000559256">
    <property type="component" value="Unassembled WGS sequence"/>
</dbReference>
<dbReference type="InterPro" id="IPR051654">
    <property type="entry name" value="Meroterpenoid_MTases"/>
</dbReference>
<protein>
    <recommendedName>
        <fullName evidence="7">Methyltransferase domain-containing protein</fullName>
    </recommendedName>
</protein>
<comment type="caution">
    <text evidence="5">The sequence shown here is derived from an EMBL/GenBank/DDBJ whole genome shotgun (WGS) entry which is preliminary data.</text>
</comment>
<evidence type="ECO:0000313" key="6">
    <source>
        <dbReference type="Proteomes" id="UP000559256"/>
    </source>
</evidence>
<dbReference type="OrthoDB" id="2094832at2759"/>
<dbReference type="GO" id="GO:0016740">
    <property type="term" value="F:transferase activity"/>
    <property type="evidence" value="ECO:0007669"/>
    <property type="project" value="UniProtKB-KW"/>
</dbReference>
<evidence type="ECO:0000256" key="4">
    <source>
        <dbReference type="ARBA" id="ARBA00038314"/>
    </source>
</evidence>
<evidence type="ECO:0000256" key="1">
    <source>
        <dbReference type="ARBA" id="ARBA00005179"/>
    </source>
</evidence>
<keyword evidence="3" id="KW-0949">S-adenosyl-L-methionine</keyword>